<dbReference type="PANTHER" id="PTHR37528:SF1">
    <property type="entry name" value="UPF0149 PROTEIN YGFB"/>
    <property type="match status" value="1"/>
</dbReference>
<evidence type="ECO:0008006" key="4">
    <source>
        <dbReference type="Google" id="ProtNLM"/>
    </source>
</evidence>
<dbReference type="InterPro" id="IPR036255">
    <property type="entry name" value="YgfB-like_sf"/>
</dbReference>
<dbReference type="Gene3D" id="1.20.120.740">
    <property type="entry name" value="YgfB uncharacterised protein family UPF0149, PF03695"/>
    <property type="match status" value="1"/>
</dbReference>
<dbReference type="RefSeq" id="WP_053820720.1">
    <property type="nucleotide sequence ID" value="NZ_CP006911.1"/>
</dbReference>
<dbReference type="SUPFAM" id="SSF101327">
    <property type="entry name" value="YgfB-like"/>
    <property type="match status" value="1"/>
</dbReference>
<proteinExistence type="inferred from homology"/>
<organism evidence="2 3">
    <name type="scientific">Candidatus Pseudothioglobus singularis PS1</name>
    <dbReference type="NCBI Taxonomy" id="1125411"/>
    <lineage>
        <taxon>Bacteria</taxon>
        <taxon>Pseudomonadati</taxon>
        <taxon>Pseudomonadota</taxon>
        <taxon>Gammaproteobacteria</taxon>
        <taxon>Candidatus Pseudothioglobaceae</taxon>
        <taxon>Candidatus Pseudothioglobus</taxon>
    </lineage>
</organism>
<dbReference type="KEGG" id="tsn:W908_08490"/>
<dbReference type="GO" id="GO:0005829">
    <property type="term" value="C:cytosol"/>
    <property type="evidence" value="ECO:0007669"/>
    <property type="project" value="TreeGrafter"/>
</dbReference>
<name>A0A0M4L5S5_9GAMM</name>
<dbReference type="OrthoDB" id="9783391at2"/>
<dbReference type="STRING" id="1125411.W908_08490"/>
<sequence>MSQSINYDLAKDALHKLNTDDTISSAHGLLCGFYCVKQDIHLDEWLNEILVSIDLNNLLEKEARQVLAEIFNNTSEQLGDPTLNFWPVIADDDSPLREQANTLIEWCQGYLVGLGLSSVETSDEEVTEMIKDISEISQLDADLLDTDDNTEDFYEIVEFVRIGVLFIQETLQPSKQDFISPTQLH</sequence>
<dbReference type="PANTHER" id="PTHR37528">
    <property type="entry name" value="UPF0149 PROTEIN YGFB"/>
    <property type="match status" value="1"/>
</dbReference>
<dbReference type="EMBL" id="CP006911">
    <property type="protein sequence ID" value="ALE02808.1"/>
    <property type="molecule type" value="Genomic_DNA"/>
</dbReference>
<accession>A0A0M4L5S5</accession>
<dbReference type="InterPro" id="IPR011978">
    <property type="entry name" value="YgfB-like"/>
</dbReference>
<evidence type="ECO:0000256" key="1">
    <source>
        <dbReference type="ARBA" id="ARBA00038308"/>
    </source>
</evidence>
<dbReference type="Pfam" id="PF03695">
    <property type="entry name" value="UPF0149"/>
    <property type="match status" value="1"/>
</dbReference>
<evidence type="ECO:0000313" key="3">
    <source>
        <dbReference type="Proteomes" id="UP000068905"/>
    </source>
</evidence>
<gene>
    <name evidence="2" type="ORF">W908_08490</name>
</gene>
<dbReference type="NCBIfam" id="TIGR02292">
    <property type="entry name" value="ygfB_yecA"/>
    <property type="match status" value="1"/>
</dbReference>
<protein>
    <recommendedName>
        <fullName evidence="4">YecA family protein</fullName>
    </recommendedName>
</protein>
<reference evidence="2 3" key="1">
    <citation type="journal article" date="2015" name="Genome Announc.">
        <title>Genome Sequence of 'Candidatus Thioglobus singularis' Strain PS1, a Mixotroph from the SUP05 Clade of Marine Gammaproteobacteria.</title>
        <authorList>
            <person name="Marshall K.T."/>
            <person name="Morris R.M."/>
        </authorList>
    </citation>
    <scope>NUCLEOTIDE SEQUENCE [LARGE SCALE GENOMIC DNA]</scope>
    <source>
        <strain evidence="2 3">PS1</strain>
    </source>
</reference>
<dbReference type="AlphaFoldDB" id="A0A0M4L5S5"/>
<comment type="similarity">
    <text evidence="1">Belongs to the UPF0149 family.</text>
</comment>
<dbReference type="Proteomes" id="UP000068905">
    <property type="component" value="Chromosome"/>
</dbReference>
<keyword evidence="3" id="KW-1185">Reference proteome</keyword>
<evidence type="ECO:0000313" key="2">
    <source>
        <dbReference type="EMBL" id="ALE02808.1"/>
    </source>
</evidence>